<dbReference type="AlphaFoldDB" id="A0A7N0UZ95"/>
<evidence type="ECO:0000256" key="6">
    <source>
        <dbReference type="ARBA" id="ARBA00048348"/>
    </source>
</evidence>
<reference evidence="9" key="1">
    <citation type="submission" date="2021-01" db="UniProtKB">
        <authorList>
            <consortium name="EnsemblPlants"/>
        </authorList>
    </citation>
    <scope>IDENTIFICATION</scope>
</reference>
<evidence type="ECO:0000256" key="5">
    <source>
        <dbReference type="ARBA" id="ARBA00023239"/>
    </source>
</evidence>
<comment type="catalytic activity">
    <reaction evidence="6 8">
        <text>hydrogencarbonate + H(+) = CO2 + H2O</text>
        <dbReference type="Rhea" id="RHEA:10748"/>
        <dbReference type="ChEBI" id="CHEBI:15377"/>
        <dbReference type="ChEBI" id="CHEBI:15378"/>
        <dbReference type="ChEBI" id="CHEBI:16526"/>
        <dbReference type="ChEBI" id="CHEBI:17544"/>
        <dbReference type="EC" id="4.2.1.1"/>
    </reaction>
</comment>
<accession>A0A7N0UZ95</accession>
<dbReference type="EnsemblPlants" id="Kaladp0095s0400.1.v1.1">
    <property type="protein sequence ID" value="Kaladp0095s0400.1.v1.1"/>
    <property type="gene ID" value="Kaladp0095s0400.v1.1"/>
</dbReference>
<keyword evidence="10" id="KW-1185">Reference proteome</keyword>
<evidence type="ECO:0000256" key="8">
    <source>
        <dbReference type="RuleBase" id="RU003956"/>
    </source>
</evidence>
<dbReference type="InterPro" id="IPR001765">
    <property type="entry name" value="Carbonic_anhydrase"/>
</dbReference>
<dbReference type="OMA" id="ERSCIER"/>
<sequence>MTMMLRRIRNGVLPVSPSKTISAEKSPSYPSGLISKLIRPGSAAVSEGHHVQETDPISPGFRFARKSAMSSSAASLEPSGRFATEPAVDNESLFDDLKRRFLRFKRNNYLKESERYQALARTQNPKFMVVACVDSRVCPSNILGFQPGEAFMVRNMANLVPPPEQGPSETLAALEYAIKTLGIENILVVGHSCCAGIKTLMSMEDSPNLSSFVEKWVVTGKSARLSSKSSASHLPFNRQCKYCEKESVSHSMRNLTMYPWIAERVEDERLAIHGGYYDFVSCTFEKWTLAVGRGDGAGADPILIKDRQFWS</sequence>
<feature type="binding site" evidence="7">
    <location>
        <position position="132"/>
    </location>
    <ligand>
        <name>Zn(2+)</name>
        <dbReference type="ChEBI" id="CHEBI:29105"/>
    </ligand>
</feature>
<comment type="cofactor">
    <cofactor evidence="7">
        <name>Zn(2+)</name>
        <dbReference type="ChEBI" id="CHEBI:29105"/>
    </cofactor>
    <text evidence="7">Binds 1 zinc ion per subunit.</text>
</comment>
<dbReference type="FunFam" id="3.40.1050.10:FF:000003">
    <property type="entry name" value="Carbonic anhydrase"/>
    <property type="match status" value="1"/>
</dbReference>
<evidence type="ECO:0000256" key="4">
    <source>
        <dbReference type="ARBA" id="ARBA00022833"/>
    </source>
</evidence>
<dbReference type="GO" id="GO:0008270">
    <property type="term" value="F:zinc ion binding"/>
    <property type="evidence" value="ECO:0007669"/>
    <property type="project" value="UniProtKB-UniRule"/>
</dbReference>
<protein>
    <recommendedName>
        <fullName evidence="3 8">Carbonic anhydrase</fullName>
        <ecNumber evidence="3 8">4.2.1.1</ecNumber>
    </recommendedName>
    <alternativeName>
        <fullName evidence="8">Carbonate dehydratase</fullName>
    </alternativeName>
</protein>
<dbReference type="SUPFAM" id="SSF53056">
    <property type="entry name" value="beta-carbonic anhydrase, cab"/>
    <property type="match status" value="1"/>
</dbReference>
<evidence type="ECO:0000256" key="7">
    <source>
        <dbReference type="PIRSR" id="PIRSR601765-1"/>
    </source>
</evidence>
<dbReference type="PANTHER" id="PTHR11002">
    <property type="entry name" value="CARBONIC ANHYDRASE"/>
    <property type="match status" value="1"/>
</dbReference>
<keyword evidence="7" id="KW-0479">Metal-binding</keyword>
<keyword evidence="4 7" id="KW-0862">Zinc</keyword>
<proteinExistence type="inferred from homology"/>
<dbReference type="InterPro" id="IPR045066">
    <property type="entry name" value="Beta_CA_cladeB"/>
</dbReference>
<dbReference type="SMART" id="SM00947">
    <property type="entry name" value="Pro_CA"/>
    <property type="match status" value="1"/>
</dbReference>
<feature type="binding site" evidence="7">
    <location>
        <position position="194"/>
    </location>
    <ligand>
        <name>Zn(2+)</name>
        <dbReference type="ChEBI" id="CHEBI:29105"/>
    </ligand>
</feature>
<dbReference type="Pfam" id="PF00484">
    <property type="entry name" value="Pro_CA"/>
    <property type="match status" value="1"/>
</dbReference>
<evidence type="ECO:0000313" key="9">
    <source>
        <dbReference type="EnsemblPlants" id="Kaladp0095s0400.1.v1.1"/>
    </source>
</evidence>
<feature type="binding site" evidence="7">
    <location>
        <position position="134"/>
    </location>
    <ligand>
        <name>Zn(2+)</name>
        <dbReference type="ChEBI" id="CHEBI:29105"/>
    </ligand>
</feature>
<dbReference type="PANTHER" id="PTHR11002:SF12">
    <property type="entry name" value="CARBONIC ANHYDRASE"/>
    <property type="match status" value="1"/>
</dbReference>
<dbReference type="Proteomes" id="UP000594263">
    <property type="component" value="Unplaced"/>
</dbReference>
<evidence type="ECO:0000256" key="3">
    <source>
        <dbReference type="ARBA" id="ARBA00012925"/>
    </source>
</evidence>
<dbReference type="Gramene" id="Kaladp0095s0400.1.v1.1">
    <property type="protein sequence ID" value="Kaladp0095s0400.1.v1.1"/>
    <property type="gene ID" value="Kaladp0095s0400.v1.1"/>
</dbReference>
<dbReference type="InterPro" id="IPR036874">
    <property type="entry name" value="Carbonic_anhydrase_sf"/>
</dbReference>
<dbReference type="Gene3D" id="3.40.1050.10">
    <property type="entry name" value="Carbonic anhydrase"/>
    <property type="match status" value="1"/>
</dbReference>
<dbReference type="GO" id="GO:0004089">
    <property type="term" value="F:carbonate dehydratase activity"/>
    <property type="evidence" value="ECO:0007669"/>
    <property type="project" value="UniProtKB-UniRule"/>
</dbReference>
<organism evidence="9 10">
    <name type="scientific">Kalanchoe fedtschenkoi</name>
    <name type="common">Lavender scallops</name>
    <name type="synonym">South American air plant</name>
    <dbReference type="NCBI Taxonomy" id="63787"/>
    <lineage>
        <taxon>Eukaryota</taxon>
        <taxon>Viridiplantae</taxon>
        <taxon>Streptophyta</taxon>
        <taxon>Embryophyta</taxon>
        <taxon>Tracheophyta</taxon>
        <taxon>Spermatophyta</taxon>
        <taxon>Magnoliopsida</taxon>
        <taxon>eudicotyledons</taxon>
        <taxon>Gunneridae</taxon>
        <taxon>Pentapetalae</taxon>
        <taxon>Saxifragales</taxon>
        <taxon>Crassulaceae</taxon>
        <taxon>Kalanchoe</taxon>
    </lineage>
</organism>
<evidence type="ECO:0000313" key="10">
    <source>
        <dbReference type="Proteomes" id="UP000594263"/>
    </source>
</evidence>
<name>A0A7N0UZ95_KALFE</name>
<comment type="function">
    <text evidence="1 8">Reversible hydration of carbon dioxide.</text>
</comment>
<evidence type="ECO:0000256" key="1">
    <source>
        <dbReference type="ARBA" id="ARBA00002904"/>
    </source>
</evidence>
<dbReference type="EC" id="4.2.1.1" evidence="3 8"/>
<evidence type="ECO:0000256" key="2">
    <source>
        <dbReference type="ARBA" id="ARBA00006217"/>
    </source>
</evidence>
<feature type="binding site" evidence="7">
    <location>
        <position position="191"/>
    </location>
    <ligand>
        <name>Zn(2+)</name>
        <dbReference type="ChEBI" id="CHEBI:29105"/>
    </ligand>
</feature>
<keyword evidence="5 8" id="KW-0456">Lyase</keyword>
<dbReference type="CDD" id="cd00884">
    <property type="entry name" value="beta_CA_cladeB"/>
    <property type="match status" value="1"/>
</dbReference>
<comment type="similarity">
    <text evidence="2 8">Belongs to the beta-class carbonic anhydrase family.</text>
</comment>